<evidence type="ECO:0000259" key="8">
    <source>
        <dbReference type="Pfam" id="PF04138"/>
    </source>
</evidence>
<dbReference type="OrthoDB" id="9807815at2"/>
<evidence type="ECO:0000256" key="3">
    <source>
        <dbReference type="ARBA" id="ARBA00022692"/>
    </source>
</evidence>
<comment type="similarity">
    <text evidence="2">Belongs to the GtrA family.</text>
</comment>
<dbReference type="InterPro" id="IPR051401">
    <property type="entry name" value="GtrA_CellWall_Glycosyl"/>
</dbReference>
<dbReference type="InterPro" id="IPR007267">
    <property type="entry name" value="GtrA_DPMS_TM"/>
</dbReference>
<evidence type="ECO:0000313" key="10">
    <source>
        <dbReference type="Proteomes" id="UP000295371"/>
    </source>
</evidence>
<feature type="region of interest" description="Disordered" evidence="6">
    <location>
        <begin position="198"/>
        <end position="261"/>
    </location>
</feature>
<comment type="caution">
    <text evidence="9">The sequence shown here is derived from an EMBL/GenBank/DDBJ whole genome shotgun (WGS) entry which is preliminary data.</text>
</comment>
<feature type="compositionally biased region" description="Basic and acidic residues" evidence="6">
    <location>
        <begin position="218"/>
        <end position="231"/>
    </location>
</feature>
<feature type="transmembrane region" description="Helical" evidence="7">
    <location>
        <begin position="148"/>
        <end position="170"/>
    </location>
</feature>
<evidence type="ECO:0000256" key="6">
    <source>
        <dbReference type="SAM" id="MobiDB-lite"/>
    </source>
</evidence>
<feature type="domain" description="GtrA/DPMS transmembrane" evidence="8">
    <location>
        <begin position="21"/>
        <end position="172"/>
    </location>
</feature>
<keyword evidence="4 7" id="KW-1133">Transmembrane helix</keyword>
<organism evidence="9 10">
    <name type="scientific">Naumannella halotolerans</name>
    <dbReference type="NCBI Taxonomy" id="993414"/>
    <lineage>
        <taxon>Bacteria</taxon>
        <taxon>Bacillati</taxon>
        <taxon>Actinomycetota</taxon>
        <taxon>Actinomycetes</taxon>
        <taxon>Propionibacteriales</taxon>
        <taxon>Propionibacteriaceae</taxon>
        <taxon>Naumannella</taxon>
    </lineage>
</organism>
<dbReference type="PANTHER" id="PTHR38459:SF1">
    <property type="entry name" value="PROPHAGE BACTOPRENOL-LINKED GLUCOSE TRANSLOCASE HOMOLOG"/>
    <property type="match status" value="1"/>
</dbReference>
<keyword evidence="10" id="KW-1185">Reference proteome</keyword>
<evidence type="ECO:0000256" key="5">
    <source>
        <dbReference type="ARBA" id="ARBA00023136"/>
    </source>
</evidence>
<sequence>MRRAARHIFVRHRHNWIQLFRFGLVGGSGVIVNNIVFVLASKILGHRNDDIVFGIPFTEFNLRWQLVFSIIAFIVANLWNFQLNRTWTFNSAKHARWFKEYWPFMAVGFGAQIVTMLIETLFINPTSPLYQLLPPTIFTGESGFTNRFYWAHLIAIIITVPITFVLNKLWTFSAVRRKPDSAPVPMVAPVVAPELAAEDPEVAERTDLDGVAAPQTDPARRSTDARPRSTDHGPTGAADRNTPSAEPENPVTAGAEDAERG</sequence>
<dbReference type="GO" id="GO:0005886">
    <property type="term" value="C:plasma membrane"/>
    <property type="evidence" value="ECO:0007669"/>
    <property type="project" value="TreeGrafter"/>
</dbReference>
<keyword evidence="5 7" id="KW-0472">Membrane</keyword>
<evidence type="ECO:0000256" key="7">
    <source>
        <dbReference type="SAM" id="Phobius"/>
    </source>
</evidence>
<proteinExistence type="inferred from homology"/>
<reference evidence="9 10" key="1">
    <citation type="submission" date="2019-03" db="EMBL/GenBank/DDBJ databases">
        <title>Genomic Encyclopedia of Archaeal and Bacterial Type Strains, Phase II (KMG-II): from individual species to whole genera.</title>
        <authorList>
            <person name="Goeker M."/>
        </authorList>
    </citation>
    <scope>NUCLEOTIDE SEQUENCE [LARGE SCALE GENOMIC DNA]</scope>
    <source>
        <strain evidence="9 10">DSM 24323</strain>
    </source>
</reference>
<accession>A0A4V3ENA2</accession>
<dbReference type="EMBL" id="SOAW01000001">
    <property type="protein sequence ID" value="TDT33008.1"/>
    <property type="molecule type" value="Genomic_DNA"/>
</dbReference>
<dbReference type="Pfam" id="PF04138">
    <property type="entry name" value="GtrA_DPMS_TM"/>
    <property type="match status" value="1"/>
</dbReference>
<feature type="transmembrane region" description="Helical" evidence="7">
    <location>
        <begin position="20"/>
        <end position="44"/>
    </location>
</feature>
<evidence type="ECO:0000256" key="1">
    <source>
        <dbReference type="ARBA" id="ARBA00004141"/>
    </source>
</evidence>
<feature type="transmembrane region" description="Helical" evidence="7">
    <location>
        <begin position="101"/>
        <end position="123"/>
    </location>
</feature>
<name>A0A4V3ENA2_9ACTN</name>
<comment type="subcellular location">
    <subcellularLocation>
        <location evidence="1">Membrane</location>
        <topology evidence="1">Multi-pass membrane protein</topology>
    </subcellularLocation>
</comment>
<evidence type="ECO:0000256" key="2">
    <source>
        <dbReference type="ARBA" id="ARBA00009399"/>
    </source>
</evidence>
<gene>
    <name evidence="9" type="ORF">CLV29_0602</name>
</gene>
<protein>
    <submittedName>
        <fullName evidence="9">Putative flippase GtrA</fullName>
    </submittedName>
</protein>
<dbReference type="PANTHER" id="PTHR38459">
    <property type="entry name" value="PROPHAGE BACTOPRENOL-LINKED GLUCOSE TRANSLOCASE HOMOLOG"/>
    <property type="match status" value="1"/>
</dbReference>
<evidence type="ECO:0000256" key="4">
    <source>
        <dbReference type="ARBA" id="ARBA00022989"/>
    </source>
</evidence>
<evidence type="ECO:0000313" key="9">
    <source>
        <dbReference type="EMBL" id="TDT33008.1"/>
    </source>
</evidence>
<dbReference type="Proteomes" id="UP000295371">
    <property type="component" value="Unassembled WGS sequence"/>
</dbReference>
<keyword evidence="3 7" id="KW-0812">Transmembrane</keyword>
<feature type="transmembrane region" description="Helical" evidence="7">
    <location>
        <begin position="64"/>
        <end position="81"/>
    </location>
</feature>
<dbReference type="AlphaFoldDB" id="A0A4V3ENA2"/>
<dbReference type="GO" id="GO:0000271">
    <property type="term" value="P:polysaccharide biosynthetic process"/>
    <property type="evidence" value="ECO:0007669"/>
    <property type="project" value="InterPro"/>
</dbReference>